<dbReference type="EMBL" id="CAJOBJ010000011">
    <property type="protein sequence ID" value="CAF3782548.1"/>
    <property type="molecule type" value="Genomic_DNA"/>
</dbReference>
<evidence type="ECO:0000313" key="14">
    <source>
        <dbReference type="EMBL" id="CAF3782548.1"/>
    </source>
</evidence>
<dbReference type="Proteomes" id="UP000663824">
    <property type="component" value="Unassembled WGS sequence"/>
</dbReference>
<evidence type="ECO:0000256" key="3">
    <source>
        <dbReference type="ARBA" id="ARBA00022598"/>
    </source>
</evidence>
<evidence type="ECO:0000256" key="7">
    <source>
        <dbReference type="ARBA" id="ARBA00022833"/>
    </source>
</evidence>
<dbReference type="GO" id="GO:0004467">
    <property type="term" value="F:long-chain fatty acid-CoA ligase activity"/>
    <property type="evidence" value="ECO:0007669"/>
    <property type="project" value="UniProtKB-EC"/>
</dbReference>
<dbReference type="AlphaFoldDB" id="A0A815LZL7"/>
<dbReference type="Proteomes" id="UP000663855">
    <property type="component" value="Unassembled WGS sequence"/>
</dbReference>
<dbReference type="PANTHER" id="PTHR43272:SF91">
    <property type="entry name" value="CARRIER DOMAIN-CONTAINING PROTEIN"/>
    <property type="match status" value="1"/>
</dbReference>
<dbReference type="Pfam" id="PF00569">
    <property type="entry name" value="ZZ"/>
    <property type="match status" value="1"/>
</dbReference>
<dbReference type="EMBL" id="CAJNRE010000641">
    <property type="protein sequence ID" value="CAF1929635.1"/>
    <property type="molecule type" value="Genomic_DNA"/>
</dbReference>
<dbReference type="PROSITE" id="PS50075">
    <property type="entry name" value="CARRIER"/>
    <property type="match status" value="1"/>
</dbReference>
<dbReference type="InterPro" id="IPR042099">
    <property type="entry name" value="ANL_N_sf"/>
</dbReference>
<evidence type="ECO:0000313" key="10">
    <source>
        <dbReference type="EMBL" id="CAF1414676.1"/>
    </source>
</evidence>
<dbReference type="Gene3D" id="1.10.1200.10">
    <property type="entry name" value="ACP-like"/>
    <property type="match status" value="1"/>
</dbReference>
<dbReference type="Proteomes" id="UP000681720">
    <property type="component" value="Unassembled WGS sequence"/>
</dbReference>
<keyword evidence="5" id="KW-0863">Zinc-finger</keyword>
<dbReference type="SUPFAM" id="SSF47336">
    <property type="entry name" value="ACP-like"/>
    <property type="match status" value="1"/>
</dbReference>
<gene>
    <name evidence="12" type="ORF">BYL167_LOCUS45</name>
    <name evidence="10" type="ORF">CJN711_LOCUS22681</name>
    <name evidence="14" type="ORF">GIL414_LOCUS127</name>
    <name evidence="11" type="ORF">MBJ925_LOCUS3967</name>
    <name evidence="13" type="ORF">SMN809_LOCUS5</name>
</gene>
<dbReference type="Pfam" id="PF00550">
    <property type="entry name" value="PP-binding"/>
    <property type="match status" value="1"/>
</dbReference>
<accession>A0A815LZL7</accession>
<dbReference type="InterPro" id="IPR020845">
    <property type="entry name" value="AMP-binding_CS"/>
</dbReference>
<dbReference type="InterPro" id="IPR000433">
    <property type="entry name" value="Znf_ZZ"/>
</dbReference>
<keyword evidence="6" id="KW-0443">Lipid metabolism</keyword>
<evidence type="ECO:0000256" key="8">
    <source>
        <dbReference type="ARBA" id="ARBA00026121"/>
    </source>
</evidence>
<dbReference type="GO" id="GO:0005783">
    <property type="term" value="C:endoplasmic reticulum"/>
    <property type="evidence" value="ECO:0007669"/>
    <property type="project" value="TreeGrafter"/>
</dbReference>
<dbReference type="CDD" id="cd05235">
    <property type="entry name" value="SDR_e1"/>
    <property type="match status" value="1"/>
</dbReference>
<dbReference type="InterPro" id="IPR036736">
    <property type="entry name" value="ACP-like_sf"/>
</dbReference>
<dbReference type="Proteomes" id="UP000676336">
    <property type="component" value="Unassembled WGS sequence"/>
</dbReference>
<dbReference type="SMART" id="SM00291">
    <property type="entry name" value="ZnF_ZZ"/>
    <property type="match status" value="1"/>
</dbReference>
<dbReference type="Pfam" id="PF00501">
    <property type="entry name" value="AMP-binding"/>
    <property type="match status" value="1"/>
</dbReference>
<name>A0A815LZL7_9BILA</name>
<dbReference type="Pfam" id="PF07993">
    <property type="entry name" value="NAD_binding_4"/>
    <property type="match status" value="1"/>
</dbReference>
<dbReference type="InterPro" id="IPR013120">
    <property type="entry name" value="FAR_NAD-bd"/>
</dbReference>
<evidence type="ECO:0000313" key="13">
    <source>
        <dbReference type="EMBL" id="CAF3778308.1"/>
    </source>
</evidence>
<dbReference type="GO" id="GO:0016020">
    <property type="term" value="C:membrane"/>
    <property type="evidence" value="ECO:0007669"/>
    <property type="project" value="TreeGrafter"/>
</dbReference>
<keyword evidence="6" id="KW-0276">Fatty acid metabolism</keyword>
<evidence type="ECO:0000256" key="4">
    <source>
        <dbReference type="ARBA" id="ARBA00022723"/>
    </source>
</evidence>
<dbReference type="Proteomes" id="UP000681967">
    <property type="component" value="Unassembled WGS sequence"/>
</dbReference>
<keyword evidence="4" id="KW-0479">Metal-binding</keyword>
<feature type="domain" description="Carrier" evidence="9">
    <location>
        <begin position="648"/>
        <end position="726"/>
    </location>
</feature>
<keyword evidence="2" id="KW-0597">Phosphoprotein</keyword>
<dbReference type="PANTHER" id="PTHR43272">
    <property type="entry name" value="LONG-CHAIN-FATTY-ACID--COA LIGASE"/>
    <property type="match status" value="1"/>
</dbReference>
<dbReference type="EMBL" id="CAJNOV010010639">
    <property type="protein sequence ID" value="CAF1414676.1"/>
    <property type="molecule type" value="Genomic_DNA"/>
</dbReference>
<keyword evidence="7" id="KW-0862">Zinc</keyword>
<evidence type="ECO:0000256" key="1">
    <source>
        <dbReference type="ARBA" id="ARBA00022450"/>
    </source>
</evidence>
<dbReference type="SUPFAM" id="SSF56801">
    <property type="entry name" value="Acetyl-CoA synthetase-like"/>
    <property type="match status" value="1"/>
</dbReference>
<keyword evidence="1" id="KW-0596">Phosphopantetheine</keyword>
<evidence type="ECO:0000256" key="6">
    <source>
        <dbReference type="ARBA" id="ARBA00022832"/>
    </source>
</evidence>
<dbReference type="EC" id="6.2.1.3" evidence="8"/>
<dbReference type="InterPro" id="IPR043145">
    <property type="entry name" value="Znf_ZZ_sf"/>
</dbReference>
<dbReference type="SUPFAM" id="SSF57850">
    <property type="entry name" value="RING/U-box"/>
    <property type="match status" value="1"/>
</dbReference>
<evidence type="ECO:0000256" key="5">
    <source>
        <dbReference type="ARBA" id="ARBA00022771"/>
    </source>
</evidence>
<dbReference type="InterPro" id="IPR010080">
    <property type="entry name" value="Thioester_reductase-like_dom"/>
</dbReference>
<dbReference type="Gene3D" id="3.40.50.720">
    <property type="entry name" value="NAD(P)-binding Rossmann-like Domain"/>
    <property type="match status" value="1"/>
</dbReference>
<evidence type="ECO:0000259" key="9">
    <source>
        <dbReference type="PROSITE" id="PS50075"/>
    </source>
</evidence>
<proteinExistence type="predicted"/>
<evidence type="ECO:0000313" key="11">
    <source>
        <dbReference type="EMBL" id="CAF1929635.1"/>
    </source>
</evidence>
<dbReference type="InterPro" id="IPR009081">
    <property type="entry name" value="PP-bd_ACP"/>
</dbReference>
<dbReference type="GO" id="GO:0008270">
    <property type="term" value="F:zinc ion binding"/>
    <property type="evidence" value="ECO:0007669"/>
    <property type="project" value="UniProtKB-KW"/>
</dbReference>
<protein>
    <recommendedName>
        <fullName evidence="8">long-chain-fatty-acid--CoA ligase</fullName>
        <ecNumber evidence="8">6.2.1.3</ecNumber>
    </recommendedName>
</protein>
<dbReference type="InterPro" id="IPR036291">
    <property type="entry name" value="NAD(P)-bd_dom_sf"/>
</dbReference>
<evidence type="ECO:0000313" key="12">
    <source>
        <dbReference type="EMBL" id="CAF3745553.1"/>
    </source>
</evidence>
<dbReference type="EMBL" id="CAJOBH010000003">
    <property type="protein sequence ID" value="CAF3745553.1"/>
    <property type="molecule type" value="Genomic_DNA"/>
</dbReference>
<reference evidence="10" key="1">
    <citation type="submission" date="2021-02" db="EMBL/GenBank/DDBJ databases">
        <authorList>
            <person name="Nowell W R."/>
        </authorList>
    </citation>
    <scope>NUCLEOTIDE SEQUENCE</scope>
</reference>
<evidence type="ECO:0000313" key="15">
    <source>
        <dbReference type="Proteomes" id="UP000663855"/>
    </source>
</evidence>
<dbReference type="SUPFAM" id="SSF51735">
    <property type="entry name" value="NAD(P)-binding Rossmann-fold domains"/>
    <property type="match status" value="1"/>
</dbReference>
<sequence>MNETATTKLSYWDCDQCQRPLKHGEFRFNCTICENYDLCEQCLATLDPPHPHRLMRELAHGKEEIAEFGQNKSMANGIQTAITMYHDRYCLGVRDIDKTNPSLYADTYSWLTFELVGTRAKNFGQGLRKIIEPRRYLGICSENRAEWVITDFACIFQSIISVPMYCLFNDDELAYVIKNTQVSIVVCDIKMLSKFIRLSTECPSLDHIVCMDPISETIQNMEKKNNLCIHYMNDIETYGSTKHYEPINIDSNECMTIIYTSGSSGLPKGAMISERAYRSTFARWCSPCGTDRINFCFEPLAWVSGRDAVIRTFFDGGRTGFSSADVSRLMEDLALVRPNTFSATPAIWNKIYAEFKTALSIAIAHLPSEAIADEENRLLQQFSKLIPTRCKTIGVGGAMISSVVLAFMKRCFSHCTIYESYGITECGGVAFDNMMKNTLQFRLISVTEMGYTIDDEPFPRGELLLKTEEMFSGYINNPEETRAALTNDGFFCTGDIVELRCDSDGKLQVYVIDRKKNFFKLSQGQYVSPEFLQNIYLQSPFVEQIYIYGDLLADSITAVVVPNREYTQTFIAEYHLKNFDMINPDPHFHNAIVKDLNLLAEKHSLRKHEIPSRIIIDFEPFTPENGLLTSTGKFCRPKLVEYYGSRLKQSNTIEQRLKTIIETTTKQSLVIDEANNFFIPTGGDSLTAIRLSRRIAHDLGISVPLSILLQPNMTLQQLVTVIEDPSQISSTSYSILEQMSKDSELSLEINISKHKNSILPPSLIFVTGTTGFVGAFLLAELLLAHTSDCKFVCLVRCESSTNVMDRIRQNLLFHKIWKDDYQERIIPLQGDLEKTCFGLDNETYDSLAKQVDIIFHCGAAVNFVFPYHKLYGSNIFGTREIIRFAAHATTCIPIHYISTLSVLSSNVNKELSIDEISPDGLLNGYAQSKWVAEKLMATANRFGLPVVVYRLGSICASTETGACNRNDLHTFLFTAIMKLSYYPETIVNARLRALPVNFTAKSIVYLSRIQYDVFQQIYHVLNPNSEILYKDIIDAICRCGIQLKSVSFEEWRIELKKLSHGDSPLESIAEFLNENIDKQNCTISAEQFCDSISKLEFPSFNNLYFMKWMNFILDNIASQ</sequence>
<evidence type="ECO:0000256" key="2">
    <source>
        <dbReference type="ARBA" id="ARBA00022553"/>
    </source>
</evidence>
<dbReference type="PROSITE" id="PS00455">
    <property type="entry name" value="AMP_BINDING"/>
    <property type="match status" value="1"/>
</dbReference>
<keyword evidence="3" id="KW-0436">Ligase</keyword>
<dbReference type="Gene3D" id="3.40.50.12780">
    <property type="entry name" value="N-terminal domain of ligase-like"/>
    <property type="match status" value="1"/>
</dbReference>
<organism evidence="10 15">
    <name type="scientific">Rotaria magnacalcarata</name>
    <dbReference type="NCBI Taxonomy" id="392030"/>
    <lineage>
        <taxon>Eukaryota</taxon>
        <taxon>Metazoa</taxon>
        <taxon>Spiralia</taxon>
        <taxon>Gnathifera</taxon>
        <taxon>Rotifera</taxon>
        <taxon>Eurotatoria</taxon>
        <taxon>Bdelloidea</taxon>
        <taxon>Philodinida</taxon>
        <taxon>Philodinidae</taxon>
        <taxon>Rotaria</taxon>
    </lineage>
</organism>
<dbReference type="NCBIfam" id="TIGR01746">
    <property type="entry name" value="Thioester-redct"/>
    <property type="match status" value="1"/>
</dbReference>
<dbReference type="Gene3D" id="3.30.60.90">
    <property type="match status" value="1"/>
</dbReference>
<dbReference type="EMBL" id="CAJOBI010000001">
    <property type="protein sequence ID" value="CAF3778308.1"/>
    <property type="molecule type" value="Genomic_DNA"/>
</dbReference>
<dbReference type="InterPro" id="IPR000873">
    <property type="entry name" value="AMP-dep_synth/lig_dom"/>
</dbReference>
<comment type="caution">
    <text evidence="10">The sequence shown here is derived from an EMBL/GenBank/DDBJ whole genome shotgun (WGS) entry which is preliminary data.</text>
</comment>